<dbReference type="KEGG" id="ehn:H9Q80_04785"/>
<dbReference type="InterPro" id="IPR014998">
    <property type="entry name" value="DUF1848"/>
</dbReference>
<dbReference type="AlphaFoldDB" id="A0A7G9GR39"/>
<dbReference type="RefSeq" id="WP_117454334.1">
    <property type="nucleotide sequence ID" value="NZ_CP060636.1"/>
</dbReference>
<keyword evidence="2" id="KW-1185">Reference proteome</keyword>
<dbReference type="Proteomes" id="UP000515856">
    <property type="component" value="Chromosome"/>
</dbReference>
<evidence type="ECO:0000313" key="1">
    <source>
        <dbReference type="EMBL" id="QNM13271.1"/>
    </source>
</evidence>
<organism evidence="1 2">
    <name type="scientific">[Eubacterium] hominis</name>
    <dbReference type="NCBI Taxonomy" id="2764325"/>
    <lineage>
        <taxon>Bacteria</taxon>
        <taxon>Bacillati</taxon>
        <taxon>Bacillota</taxon>
        <taxon>Erysipelotrichia</taxon>
        <taxon>Erysipelotrichales</taxon>
        <taxon>Erysipelotrichaceae</taxon>
        <taxon>Amedibacillus</taxon>
    </lineage>
</organism>
<dbReference type="EMBL" id="CP060636">
    <property type="protein sequence ID" value="QNM13271.1"/>
    <property type="molecule type" value="Genomic_DNA"/>
</dbReference>
<proteinExistence type="predicted"/>
<sequence>MILFVSGRCDIPAYFSNWFFNRLKEGYVDVRNPFNPHQISRIILNEANIDVIIFCTKNPLPMLPRLKEIPFPYIFHVTLTGYHKDIEQAVPDKKAIIEGIKKMSSQLGSKRVIVRYDPILLNDVYTIEYHCRAFERLCKQLEGYVETVIISFVDMYKNTRKNMAKMKLQPLEEAQMKMIGKAFGEIAHKYHMHIQSCAEKVDLSMYGIEARPCMNMEDITQAIGYSFEKPKGKGVREQVCGCIASVDIGDYNCCPHECLYCYANYDAKSIKERIKLHDEHSSVLLGHLTEEDHITIRGNKNVTQKAFNL</sequence>
<dbReference type="Pfam" id="PF08902">
    <property type="entry name" value="DUF1848"/>
    <property type="match status" value="1"/>
</dbReference>
<name>A0A7G9GR39_9FIRM</name>
<gene>
    <name evidence="1" type="ORF">H9Q80_04785</name>
</gene>
<reference evidence="1 2" key="1">
    <citation type="submission" date="2020-08" db="EMBL/GenBank/DDBJ databases">
        <authorList>
            <person name="Liu C."/>
            <person name="Sun Q."/>
        </authorList>
    </citation>
    <scope>NUCLEOTIDE SEQUENCE [LARGE SCALE GENOMIC DNA]</scope>
    <source>
        <strain evidence="1 2">NSJ-61</strain>
    </source>
</reference>
<accession>A0A7G9GR39</accession>
<evidence type="ECO:0000313" key="2">
    <source>
        <dbReference type="Proteomes" id="UP000515856"/>
    </source>
</evidence>
<protein>
    <submittedName>
        <fullName evidence="1">DUF1848 domain-containing protein</fullName>
    </submittedName>
</protein>